<accession>A0ABM7S066</accession>
<dbReference type="EMBL" id="AP024749">
    <property type="protein sequence ID" value="BCY27246.1"/>
    <property type="molecule type" value="Genomic_DNA"/>
</dbReference>
<evidence type="ECO:0008006" key="3">
    <source>
        <dbReference type="Google" id="ProtNLM"/>
    </source>
</evidence>
<keyword evidence="2" id="KW-1185">Reference proteome</keyword>
<dbReference type="CDD" id="cd00761">
    <property type="entry name" value="Glyco_tranf_GTA_type"/>
    <property type="match status" value="1"/>
</dbReference>
<dbReference type="Proteomes" id="UP000825258">
    <property type="component" value="Chromosome"/>
</dbReference>
<dbReference type="Gene3D" id="3.90.550.10">
    <property type="entry name" value="Spore Coat Polysaccharide Biosynthesis Protein SpsA, Chain A"/>
    <property type="match status" value="1"/>
</dbReference>
<dbReference type="SUPFAM" id="SSF53448">
    <property type="entry name" value="Nucleotide-diphospho-sugar transferases"/>
    <property type="match status" value="1"/>
</dbReference>
<sequence length="344" mass="39508">MRIGLNPAKENKELTLDNYHRVIVPVYIPNFEGYFANLFEVFKLCIDSLIVTSHDKTRITIYNNNCHPDVKAYIDAKYHECELIDQVFHSKENLGKINAILAAAKGNLEPLITITDADVLFKHGWQKAVEQTFINFPEAGMVAPVPASKVYKKFTANNWFYSLIKGKLYFENVEDSVAMHRFDVSLGNDKPIYKDIHLNKYLVLTNKKNNAKAVMGCGHFVATLKRQVFDKGTNEPAFIKIVGGVENKFIDFPNEALGLLRIATKENFAYHMGNHTEEWMYDEFPKRDIEIKTNFSGNEFLIKPISSWGLFIGKQIVFLLDKSSKFRTYLFTRFGLSKSEAKEY</sequence>
<name>A0ABM7S066_9FLAO</name>
<gene>
    <name evidence="1" type="ORF">KK2020170_01140</name>
</gene>
<evidence type="ECO:0000313" key="1">
    <source>
        <dbReference type="EMBL" id="BCY27246.1"/>
    </source>
</evidence>
<evidence type="ECO:0000313" key="2">
    <source>
        <dbReference type="Proteomes" id="UP000825258"/>
    </source>
</evidence>
<proteinExistence type="predicted"/>
<dbReference type="RefSeq" id="WP_221258883.1">
    <property type="nucleotide sequence ID" value="NZ_AP024749.1"/>
</dbReference>
<reference evidence="1 2" key="1">
    <citation type="submission" date="2021-06" db="EMBL/GenBank/DDBJ databases">
        <title>Whole genome sequences of Flavobacterium sp. KK2020170 and assembly.</title>
        <authorList>
            <person name="Kitahara K."/>
            <person name="Miyoshi S."/>
            <person name="Uesaka K."/>
        </authorList>
    </citation>
    <scope>NUCLEOTIDE SEQUENCE [LARGE SCALE GENOMIC DNA]</scope>
    <source>
        <strain evidence="1 2">KK2020170</strain>
    </source>
</reference>
<protein>
    <recommendedName>
        <fullName evidence="3">Glycosyl transferase family 2</fullName>
    </recommendedName>
</protein>
<dbReference type="InterPro" id="IPR029044">
    <property type="entry name" value="Nucleotide-diphossugar_trans"/>
</dbReference>
<organism evidence="1 2">
    <name type="scientific">Flavobacterium okayamense</name>
    <dbReference type="NCBI Taxonomy" id="2830782"/>
    <lineage>
        <taxon>Bacteria</taxon>
        <taxon>Pseudomonadati</taxon>
        <taxon>Bacteroidota</taxon>
        <taxon>Flavobacteriia</taxon>
        <taxon>Flavobacteriales</taxon>
        <taxon>Flavobacteriaceae</taxon>
        <taxon>Flavobacterium</taxon>
    </lineage>
</organism>